<reference evidence="3" key="1">
    <citation type="journal article" date="2011" name="Proc. Natl. Acad. Sci. U.S.A.">
        <title>Obligate biotrophy features unraveled by the genomic analysis of rust fungi.</title>
        <authorList>
            <person name="Duplessis S."/>
            <person name="Cuomo C.A."/>
            <person name="Lin Y.-C."/>
            <person name="Aerts A."/>
            <person name="Tisserant E."/>
            <person name="Veneault-Fourrey C."/>
            <person name="Joly D.L."/>
            <person name="Hacquard S."/>
            <person name="Amselem J."/>
            <person name="Cantarel B.L."/>
            <person name="Chiu R."/>
            <person name="Coutinho P.M."/>
            <person name="Feau N."/>
            <person name="Field M."/>
            <person name="Frey P."/>
            <person name="Gelhaye E."/>
            <person name="Goldberg J."/>
            <person name="Grabherr M.G."/>
            <person name="Kodira C.D."/>
            <person name="Kohler A."/>
            <person name="Kuees U."/>
            <person name="Lindquist E.A."/>
            <person name="Lucas S.M."/>
            <person name="Mago R."/>
            <person name="Mauceli E."/>
            <person name="Morin E."/>
            <person name="Murat C."/>
            <person name="Pangilinan J.L."/>
            <person name="Park R."/>
            <person name="Pearson M."/>
            <person name="Quesneville H."/>
            <person name="Rouhier N."/>
            <person name="Sakthikumar S."/>
            <person name="Salamov A.A."/>
            <person name="Schmutz J."/>
            <person name="Selles B."/>
            <person name="Shapiro H."/>
            <person name="Tanguay P."/>
            <person name="Tuskan G.A."/>
            <person name="Henrissat B."/>
            <person name="Van de Peer Y."/>
            <person name="Rouze P."/>
            <person name="Ellis J.G."/>
            <person name="Dodds P.N."/>
            <person name="Schein J.E."/>
            <person name="Zhong S."/>
            <person name="Hamelin R.C."/>
            <person name="Grigoriev I.V."/>
            <person name="Szabo L.J."/>
            <person name="Martin F."/>
        </authorList>
    </citation>
    <scope>NUCLEOTIDE SEQUENCE [LARGE SCALE GENOMIC DNA]</scope>
    <source>
        <strain evidence="3">98AG31 / pathotype 3-4-7</strain>
    </source>
</reference>
<dbReference type="AlphaFoldDB" id="F4RHA2"/>
<dbReference type="VEuPathDB" id="FungiDB:MELLADRAFT_55690"/>
<evidence type="ECO:0000256" key="1">
    <source>
        <dbReference type="SAM" id="SignalP"/>
    </source>
</evidence>
<dbReference type="InParanoid" id="F4RHA2"/>
<feature type="chain" id="PRO_5003315231" evidence="1">
    <location>
        <begin position="28"/>
        <end position="176"/>
    </location>
</feature>
<name>F4RHA2_MELLP</name>
<dbReference type="GeneID" id="18928988"/>
<evidence type="ECO:0000313" key="3">
    <source>
        <dbReference type="Proteomes" id="UP000001072"/>
    </source>
</evidence>
<proteinExistence type="predicted"/>
<dbReference type="EMBL" id="GL883101">
    <property type="protein sequence ID" value="EGG08235.1"/>
    <property type="molecule type" value="Genomic_DNA"/>
</dbReference>
<accession>F4RHA2</accession>
<feature type="signal peptide" evidence="1">
    <location>
        <begin position="1"/>
        <end position="27"/>
    </location>
</feature>
<dbReference type="KEGG" id="mlr:MELLADRAFT_55690"/>
<evidence type="ECO:0000313" key="2">
    <source>
        <dbReference type="EMBL" id="EGG08235.1"/>
    </source>
</evidence>
<keyword evidence="3" id="KW-1185">Reference proteome</keyword>
<dbReference type="Proteomes" id="UP000001072">
    <property type="component" value="Unassembled WGS sequence"/>
</dbReference>
<keyword evidence="1" id="KW-0732">Signal</keyword>
<protein>
    <submittedName>
        <fullName evidence="2">Secreted protein</fullName>
    </submittedName>
</protein>
<gene>
    <name evidence="2" type="ORF">MELLADRAFT_55690</name>
</gene>
<dbReference type="RefSeq" id="XP_007408433.1">
    <property type="nucleotide sequence ID" value="XM_007408371.1"/>
</dbReference>
<dbReference type="HOGENOM" id="CLU_1525489_0_0_1"/>
<organism evidence="3">
    <name type="scientific">Melampsora larici-populina (strain 98AG31 / pathotype 3-4-7)</name>
    <name type="common">Poplar leaf rust fungus</name>
    <dbReference type="NCBI Taxonomy" id="747676"/>
    <lineage>
        <taxon>Eukaryota</taxon>
        <taxon>Fungi</taxon>
        <taxon>Dikarya</taxon>
        <taxon>Basidiomycota</taxon>
        <taxon>Pucciniomycotina</taxon>
        <taxon>Pucciniomycetes</taxon>
        <taxon>Pucciniales</taxon>
        <taxon>Melampsoraceae</taxon>
        <taxon>Melampsora</taxon>
    </lineage>
</organism>
<sequence>MSALSRSMNLSALAVGVVLVLIAQVHGANPPAQTTARICSGPSIVAYIAGPNNMIYPANGQGSPSGQARCTGTATYPDLQIDSVPSFPLGSNPYCAAANGDCVKPPPQVTSRICSGQGVVAYIAGPNNRIYPANGKGTPSGQARCTPSLQIDSNPSFPLGDNPYCAAANGACTQVA</sequence>